<evidence type="ECO:0000313" key="1">
    <source>
        <dbReference type="EMBL" id="SPF56302.1"/>
    </source>
</evidence>
<proteinExistence type="predicted"/>
<organism evidence="1 2">
    <name type="scientific">Candidatus Desulfosporosinus infrequens</name>
    <dbReference type="NCBI Taxonomy" id="2043169"/>
    <lineage>
        <taxon>Bacteria</taxon>
        <taxon>Bacillati</taxon>
        <taxon>Bacillota</taxon>
        <taxon>Clostridia</taxon>
        <taxon>Eubacteriales</taxon>
        <taxon>Desulfitobacteriaceae</taxon>
        <taxon>Desulfosporosinus</taxon>
    </lineage>
</organism>
<reference evidence="2" key="1">
    <citation type="submission" date="2018-02" db="EMBL/GenBank/DDBJ databases">
        <authorList>
            <person name="Hausmann B."/>
        </authorList>
    </citation>
    <scope>NUCLEOTIDE SEQUENCE [LARGE SCALE GENOMIC DNA]</scope>
    <source>
        <strain evidence="2">Peat soil MAG SbF1</strain>
    </source>
</reference>
<accession>A0A2U3LWY3</accession>
<protein>
    <submittedName>
        <fullName evidence="1">Uncharacterized protein</fullName>
    </submittedName>
</protein>
<dbReference type="EMBL" id="OMOF01000889">
    <property type="protein sequence ID" value="SPF56302.1"/>
    <property type="molecule type" value="Genomic_DNA"/>
</dbReference>
<name>A0A2U3LWY3_9FIRM</name>
<dbReference type="Proteomes" id="UP000238916">
    <property type="component" value="Unassembled WGS sequence"/>
</dbReference>
<dbReference type="AlphaFoldDB" id="A0A2U3LWY3"/>
<sequence>MEMERDELKGWIEELDPVIDPMVQEMSQLKADIKKYQRRVAFLEGLPDADRYPELRNDYVMKGNEYQQRLDMLLQTYTKLFNVREHVLIKLSNI</sequence>
<gene>
    <name evidence="1" type="ORF">SBF1_90030</name>
</gene>
<evidence type="ECO:0000313" key="2">
    <source>
        <dbReference type="Proteomes" id="UP000238916"/>
    </source>
</evidence>